<feature type="domain" description="DUF5301" evidence="1">
    <location>
        <begin position="8"/>
        <end position="57"/>
    </location>
</feature>
<proteinExistence type="predicted"/>
<dbReference type="AlphaFoldDB" id="A0A940SSU3"/>
<sequence length="73" mass="8620">MNKSYSRIINRSSVNDSPYVDEVYTITLVKIQKESDILYVYKDENRCFIEKPYAGVYHASSKLFEFLDKKLSQ</sequence>
<evidence type="ECO:0000313" key="3">
    <source>
        <dbReference type="Proteomes" id="UP000674938"/>
    </source>
</evidence>
<dbReference type="EMBL" id="JAEEGA010000010">
    <property type="protein sequence ID" value="MBP1042372.1"/>
    <property type="molecule type" value="Genomic_DNA"/>
</dbReference>
<keyword evidence="3" id="KW-1185">Reference proteome</keyword>
<dbReference type="Gene3D" id="2.60.40.4250">
    <property type="match status" value="1"/>
</dbReference>
<accession>A0A940SSU3</accession>
<reference evidence="2" key="1">
    <citation type="submission" date="2020-12" db="EMBL/GenBank/DDBJ databases">
        <title>Vagococcus allomyrinae sp. nov. and Enterococcus lavae sp. nov., isolated from the larvae of Allomyrina dichotoma.</title>
        <authorList>
            <person name="Lee S.D."/>
        </authorList>
    </citation>
    <scope>NUCLEOTIDE SEQUENCE</scope>
    <source>
        <strain evidence="2">BWB3-3</strain>
    </source>
</reference>
<protein>
    <submittedName>
        <fullName evidence="2">DUF5301 domain-containing protein</fullName>
    </submittedName>
</protein>
<name>A0A940SSU3_9ENTE</name>
<gene>
    <name evidence="2" type="ORF">I6N95_15230</name>
</gene>
<dbReference type="RefSeq" id="WP_209529501.1">
    <property type="nucleotide sequence ID" value="NZ_JAEEGA010000010.1"/>
</dbReference>
<evidence type="ECO:0000313" key="2">
    <source>
        <dbReference type="EMBL" id="MBP1042372.1"/>
    </source>
</evidence>
<evidence type="ECO:0000259" key="1">
    <source>
        <dbReference type="Pfam" id="PF17225"/>
    </source>
</evidence>
<dbReference type="Proteomes" id="UP000674938">
    <property type="component" value="Unassembled WGS sequence"/>
</dbReference>
<dbReference type="InterPro" id="IPR033782">
    <property type="entry name" value="DUF5301"/>
</dbReference>
<organism evidence="2 3">
    <name type="scientific">Vagococcus allomyrinae</name>
    <dbReference type="NCBI Taxonomy" id="2794353"/>
    <lineage>
        <taxon>Bacteria</taxon>
        <taxon>Bacillati</taxon>
        <taxon>Bacillota</taxon>
        <taxon>Bacilli</taxon>
        <taxon>Lactobacillales</taxon>
        <taxon>Enterococcaceae</taxon>
        <taxon>Vagococcus</taxon>
    </lineage>
</organism>
<dbReference type="Pfam" id="PF17225">
    <property type="entry name" value="DUF5301"/>
    <property type="match status" value="1"/>
</dbReference>
<comment type="caution">
    <text evidence="2">The sequence shown here is derived from an EMBL/GenBank/DDBJ whole genome shotgun (WGS) entry which is preliminary data.</text>
</comment>